<dbReference type="OrthoDB" id="1176918at2"/>
<gene>
    <name evidence="1" type="ORF">PX52LOC_03034</name>
</gene>
<dbReference type="RefSeq" id="WP_149110859.1">
    <property type="nucleotide sequence ID" value="NZ_CP042425.1"/>
</dbReference>
<protein>
    <recommendedName>
        <fullName evidence="3">SMI1/KNR4 family protein</fullName>
    </recommendedName>
</protein>
<keyword evidence="2" id="KW-1185">Reference proteome</keyword>
<evidence type="ECO:0000313" key="1">
    <source>
        <dbReference type="EMBL" id="QEL16095.1"/>
    </source>
</evidence>
<proteinExistence type="predicted"/>
<dbReference type="EMBL" id="CP042425">
    <property type="protein sequence ID" value="QEL16095.1"/>
    <property type="molecule type" value="Genomic_DNA"/>
</dbReference>
<reference evidence="2" key="1">
    <citation type="submission" date="2019-08" db="EMBL/GenBank/DDBJ databases">
        <title>Limnoglobus roseus gen. nov., sp. nov., a novel freshwater planctomycete with a giant genome from the family Gemmataceae.</title>
        <authorList>
            <person name="Kulichevskaya I.S."/>
            <person name="Naumoff D.G."/>
            <person name="Miroshnikov K."/>
            <person name="Ivanova A."/>
            <person name="Philippov D.A."/>
            <person name="Hakobyan A."/>
            <person name="Rijpstra I.C."/>
            <person name="Sinninghe Damste J.S."/>
            <person name="Liesack W."/>
            <person name="Dedysh S.N."/>
        </authorList>
    </citation>
    <scope>NUCLEOTIDE SEQUENCE [LARGE SCALE GENOMIC DNA]</scope>
    <source>
        <strain evidence="2">PX52</strain>
    </source>
</reference>
<dbReference type="KEGG" id="lrs:PX52LOC_03034"/>
<dbReference type="InterPro" id="IPR037883">
    <property type="entry name" value="Knr4/Smi1-like_sf"/>
</dbReference>
<dbReference type="Proteomes" id="UP000324974">
    <property type="component" value="Chromosome"/>
</dbReference>
<accession>A0A5C1ABZ2</accession>
<organism evidence="1 2">
    <name type="scientific">Limnoglobus roseus</name>
    <dbReference type="NCBI Taxonomy" id="2598579"/>
    <lineage>
        <taxon>Bacteria</taxon>
        <taxon>Pseudomonadati</taxon>
        <taxon>Planctomycetota</taxon>
        <taxon>Planctomycetia</taxon>
        <taxon>Gemmatales</taxon>
        <taxon>Gemmataceae</taxon>
        <taxon>Limnoglobus</taxon>
    </lineage>
</organism>
<evidence type="ECO:0008006" key="3">
    <source>
        <dbReference type="Google" id="ProtNLM"/>
    </source>
</evidence>
<dbReference type="SUPFAM" id="SSF160631">
    <property type="entry name" value="SMI1/KNR4-like"/>
    <property type="match status" value="1"/>
</dbReference>
<name>A0A5C1ABZ2_9BACT</name>
<evidence type="ECO:0000313" key="2">
    <source>
        <dbReference type="Proteomes" id="UP000324974"/>
    </source>
</evidence>
<sequence length="169" mass="19025">MGSVRERLAALAIPLGIELPEAYLAFMERRPERGIPIHHLGGLTELPKEWWPATLDVLEEDIWRGRWTKAAPYAHYMREEAERFLSAGVEFVSCPAGLPFNSARLSRGFWIGEEDGDSVFLDHQTLGVFAWLAHEDEVEQWASSFTEFVALGQRTGRFAEPGVAPDTGR</sequence>
<dbReference type="AlphaFoldDB" id="A0A5C1ABZ2"/>